<dbReference type="GO" id="GO:0006865">
    <property type="term" value="P:amino acid transport"/>
    <property type="evidence" value="ECO:0007669"/>
    <property type="project" value="InterPro"/>
</dbReference>
<dbReference type="Pfam" id="PF13520">
    <property type="entry name" value="AA_permease_2"/>
    <property type="match status" value="1"/>
</dbReference>
<reference evidence="7" key="1">
    <citation type="submission" date="2015-01" db="EMBL/GenBank/DDBJ databases">
        <authorList>
            <person name="Durling Mikael"/>
        </authorList>
    </citation>
    <scope>NUCLEOTIDE SEQUENCE</scope>
</reference>
<feature type="transmembrane region" description="Helical" evidence="6">
    <location>
        <begin position="189"/>
        <end position="207"/>
    </location>
</feature>
<sequence length="529" mass="56351">MAISPEVGIGKAHQAADDQLNRMGYEAELPRRLSLLSIFGLSFAIIAAPFGLSTTMALPLVNGGPVTIVYGWLLVTFISLSIAASLAEICACYPTAGGLYYWSYILSKPKYASITSWVTGWLLLVGNWMSTCAITFGGAQLILSGVSLFDAGFVPTPWQTVLTFWGVLLLCLLVNLFGVKYLDLVNKLCVYWTVISCVVIMITLLVMSKEKRSAEFVFTNFDTSRSGMPSGWSFGIGLLQATYTLTGYGMIAAMCEEVQNPQKEVPKAIVLSVVAAGITGIAFLIPILFVLPDIDYLLNETNGMPIGFLFARATGSPAAGLGLLIGVIGTMIFAGIAALTASSRCTYAFARDGAIPGSLHWRKIHHGLQVPAYALGLSSLVIASMGCIYFGSAAAFNAFTGATCICLSASFVSPVLISLLRGRRLVQHSTFSLGKFGYLLNLVSVCWVVVAFVLFSFPAQLPVTASSMNYTSVVFVGFAVISVVYYILRGRKSFEGPPVTDILQIIEGDELGSAAAVASATKAAKEIEG</sequence>
<keyword evidence="2" id="KW-0813">Transport</keyword>
<feature type="transmembrane region" description="Helical" evidence="6">
    <location>
        <begin position="372"/>
        <end position="392"/>
    </location>
</feature>
<dbReference type="InterPro" id="IPR004840">
    <property type="entry name" value="Amino_acid_permease_CS"/>
</dbReference>
<name>A0A0B7KKA9_BIOOC</name>
<evidence type="ECO:0008006" key="8">
    <source>
        <dbReference type="Google" id="ProtNLM"/>
    </source>
</evidence>
<proteinExistence type="predicted"/>
<feature type="transmembrane region" description="Helical" evidence="6">
    <location>
        <begin position="398"/>
        <end position="417"/>
    </location>
</feature>
<dbReference type="AlphaFoldDB" id="A0A0B7KKA9"/>
<dbReference type="GO" id="GO:0016020">
    <property type="term" value="C:membrane"/>
    <property type="evidence" value="ECO:0007669"/>
    <property type="project" value="UniProtKB-SubCell"/>
</dbReference>
<dbReference type="EMBL" id="CDPU01000057">
    <property type="protein sequence ID" value="CEO55827.1"/>
    <property type="molecule type" value="Genomic_DNA"/>
</dbReference>
<dbReference type="PIRSF" id="PIRSF006060">
    <property type="entry name" value="AA_transporter"/>
    <property type="match status" value="1"/>
</dbReference>
<evidence type="ECO:0000256" key="3">
    <source>
        <dbReference type="ARBA" id="ARBA00022692"/>
    </source>
</evidence>
<evidence type="ECO:0000256" key="1">
    <source>
        <dbReference type="ARBA" id="ARBA00004141"/>
    </source>
</evidence>
<comment type="subcellular location">
    <subcellularLocation>
        <location evidence="1">Membrane</location>
        <topology evidence="1">Multi-pass membrane protein</topology>
    </subcellularLocation>
</comment>
<evidence type="ECO:0000313" key="7">
    <source>
        <dbReference type="EMBL" id="CEO55827.1"/>
    </source>
</evidence>
<dbReference type="PROSITE" id="PS00218">
    <property type="entry name" value="AMINO_ACID_PERMEASE_1"/>
    <property type="match status" value="1"/>
</dbReference>
<gene>
    <name evidence="7" type="ORF">BN869_000011885_1</name>
</gene>
<keyword evidence="3 6" id="KW-0812">Transmembrane</keyword>
<organism evidence="7">
    <name type="scientific">Bionectria ochroleuca</name>
    <name type="common">Gliocladium roseum</name>
    <dbReference type="NCBI Taxonomy" id="29856"/>
    <lineage>
        <taxon>Eukaryota</taxon>
        <taxon>Fungi</taxon>
        <taxon>Dikarya</taxon>
        <taxon>Ascomycota</taxon>
        <taxon>Pezizomycotina</taxon>
        <taxon>Sordariomycetes</taxon>
        <taxon>Hypocreomycetidae</taxon>
        <taxon>Hypocreales</taxon>
        <taxon>Bionectriaceae</taxon>
        <taxon>Clonostachys</taxon>
    </lineage>
</organism>
<protein>
    <recommendedName>
        <fullName evidence="8">Amino acid permease/ SLC12A domain-containing protein</fullName>
    </recommendedName>
</protein>
<feature type="transmembrane region" description="Helical" evidence="6">
    <location>
        <begin position="72"/>
        <end position="102"/>
    </location>
</feature>
<accession>A0A0B7KKA9</accession>
<keyword evidence="5 6" id="KW-0472">Membrane</keyword>
<dbReference type="PANTHER" id="PTHR45649:SF3">
    <property type="entry name" value="POLYAMINE TRANSPORTER TPO5"/>
    <property type="match status" value="1"/>
</dbReference>
<dbReference type="InterPro" id="IPR002293">
    <property type="entry name" value="AA/rel_permease1"/>
</dbReference>
<evidence type="ECO:0000256" key="6">
    <source>
        <dbReference type="SAM" id="Phobius"/>
    </source>
</evidence>
<keyword evidence="4 6" id="KW-1133">Transmembrane helix</keyword>
<evidence type="ECO:0000256" key="5">
    <source>
        <dbReference type="ARBA" id="ARBA00023136"/>
    </source>
</evidence>
<feature type="transmembrane region" description="Helical" evidence="6">
    <location>
        <begin position="268"/>
        <end position="291"/>
    </location>
</feature>
<feature type="transmembrane region" description="Helical" evidence="6">
    <location>
        <begin position="114"/>
        <end position="142"/>
    </location>
</feature>
<feature type="transmembrane region" description="Helical" evidence="6">
    <location>
        <begin position="469"/>
        <end position="488"/>
    </location>
</feature>
<dbReference type="Gene3D" id="1.20.1740.10">
    <property type="entry name" value="Amino acid/polyamine transporter I"/>
    <property type="match status" value="1"/>
</dbReference>
<feature type="transmembrane region" description="Helical" evidence="6">
    <location>
        <begin position="318"/>
        <end position="341"/>
    </location>
</feature>
<evidence type="ECO:0000256" key="4">
    <source>
        <dbReference type="ARBA" id="ARBA00022989"/>
    </source>
</evidence>
<feature type="transmembrane region" description="Helical" evidence="6">
    <location>
        <begin position="232"/>
        <end position="256"/>
    </location>
</feature>
<feature type="transmembrane region" description="Helical" evidence="6">
    <location>
        <begin position="33"/>
        <end position="52"/>
    </location>
</feature>
<feature type="transmembrane region" description="Helical" evidence="6">
    <location>
        <begin position="438"/>
        <end position="457"/>
    </location>
</feature>
<dbReference type="GO" id="GO:0022857">
    <property type="term" value="F:transmembrane transporter activity"/>
    <property type="evidence" value="ECO:0007669"/>
    <property type="project" value="InterPro"/>
</dbReference>
<feature type="transmembrane region" description="Helical" evidence="6">
    <location>
        <begin position="162"/>
        <end position="182"/>
    </location>
</feature>
<dbReference type="PANTHER" id="PTHR45649">
    <property type="entry name" value="AMINO-ACID PERMEASE BAT1"/>
    <property type="match status" value="1"/>
</dbReference>
<evidence type="ECO:0000256" key="2">
    <source>
        <dbReference type="ARBA" id="ARBA00022448"/>
    </source>
</evidence>